<dbReference type="AlphaFoldDB" id="A0A8J3EXN5"/>
<feature type="domain" description="OmpR/PhoB-type" evidence="9">
    <location>
        <begin position="129"/>
        <end position="225"/>
    </location>
</feature>
<evidence type="ECO:0000256" key="3">
    <source>
        <dbReference type="ARBA" id="ARBA00023015"/>
    </source>
</evidence>
<reference evidence="10" key="1">
    <citation type="journal article" date="2014" name="Int. J. Syst. Evol. Microbiol.">
        <title>Complete genome sequence of Corynebacterium casei LMG S-19264T (=DSM 44701T), isolated from a smear-ripened cheese.</title>
        <authorList>
            <consortium name="US DOE Joint Genome Institute (JGI-PGF)"/>
            <person name="Walter F."/>
            <person name="Albersmeier A."/>
            <person name="Kalinowski J."/>
            <person name="Ruckert C."/>
        </authorList>
    </citation>
    <scope>NUCLEOTIDE SEQUENCE</scope>
    <source>
        <strain evidence="10">CGMCC 1.14988</strain>
    </source>
</reference>
<keyword evidence="1 6" id="KW-0597">Phosphoprotein</keyword>
<keyword evidence="3" id="KW-0805">Transcription regulation</keyword>
<evidence type="ECO:0000256" key="2">
    <source>
        <dbReference type="ARBA" id="ARBA00023012"/>
    </source>
</evidence>
<keyword evidence="2" id="KW-0902">Two-component regulatory system</keyword>
<dbReference type="SMART" id="SM00862">
    <property type="entry name" value="Trans_reg_C"/>
    <property type="match status" value="1"/>
</dbReference>
<dbReference type="Proteomes" id="UP000650511">
    <property type="component" value="Unassembled WGS sequence"/>
</dbReference>
<evidence type="ECO:0000313" key="10">
    <source>
        <dbReference type="EMBL" id="GGI06101.1"/>
    </source>
</evidence>
<dbReference type="InterPro" id="IPR001867">
    <property type="entry name" value="OmpR/PhoB-type_DNA-bd"/>
</dbReference>
<comment type="caution">
    <text evidence="10">The sequence shown here is derived from an EMBL/GenBank/DDBJ whole genome shotgun (WGS) entry which is preliminary data.</text>
</comment>
<dbReference type="PROSITE" id="PS50110">
    <property type="entry name" value="RESPONSE_REGULATORY"/>
    <property type="match status" value="1"/>
</dbReference>
<dbReference type="CDD" id="cd17574">
    <property type="entry name" value="REC_OmpR"/>
    <property type="match status" value="1"/>
</dbReference>
<dbReference type="GO" id="GO:0005829">
    <property type="term" value="C:cytosol"/>
    <property type="evidence" value="ECO:0007669"/>
    <property type="project" value="TreeGrafter"/>
</dbReference>
<dbReference type="GO" id="GO:0000976">
    <property type="term" value="F:transcription cis-regulatory region binding"/>
    <property type="evidence" value="ECO:0007669"/>
    <property type="project" value="TreeGrafter"/>
</dbReference>
<dbReference type="InterPro" id="IPR039420">
    <property type="entry name" value="WalR-like"/>
</dbReference>
<evidence type="ECO:0000313" key="11">
    <source>
        <dbReference type="Proteomes" id="UP000650511"/>
    </source>
</evidence>
<dbReference type="InterPro" id="IPR036388">
    <property type="entry name" value="WH-like_DNA-bd_sf"/>
</dbReference>
<gene>
    <name evidence="10" type="ORF">GCM10011354_17420</name>
</gene>
<feature type="domain" description="Response regulatory" evidence="8">
    <location>
        <begin position="7"/>
        <end position="121"/>
    </location>
</feature>
<dbReference type="Gene3D" id="6.10.250.690">
    <property type="match status" value="1"/>
</dbReference>
<feature type="modified residue" description="4-aspartylphosphate" evidence="6">
    <location>
        <position position="56"/>
    </location>
</feature>
<dbReference type="GO" id="GO:0032993">
    <property type="term" value="C:protein-DNA complex"/>
    <property type="evidence" value="ECO:0007669"/>
    <property type="project" value="TreeGrafter"/>
</dbReference>
<dbReference type="CDD" id="cd00383">
    <property type="entry name" value="trans_reg_C"/>
    <property type="match status" value="1"/>
</dbReference>
<dbReference type="InterPro" id="IPR011006">
    <property type="entry name" value="CheY-like_superfamily"/>
</dbReference>
<keyword evidence="4 7" id="KW-0238">DNA-binding</keyword>
<dbReference type="SUPFAM" id="SSF52172">
    <property type="entry name" value="CheY-like"/>
    <property type="match status" value="1"/>
</dbReference>
<reference evidence="10" key="2">
    <citation type="submission" date="2020-09" db="EMBL/GenBank/DDBJ databases">
        <authorList>
            <person name="Sun Q."/>
            <person name="Zhou Y."/>
        </authorList>
    </citation>
    <scope>NUCLEOTIDE SEQUENCE</scope>
    <source>
        <strain evidence="10">CGMCC 1.14988</strain>
    </source>
</reference>
<dbReference type="OrthoDB" id="9812490at2"/>
<accession>A0A8J3EXN5</accession>
<evidence type="ECO:0000256" key="4">
    <source>
        <dbReference type="ARBA" id="ARBA00023125"/>
    </source>
</evidence>
<dbReference type="SMART" id="SM00448">
    <property type="entry name" value="REC"/>
    <property type="match status" value="1"/>
</dbReference>
<dbReference type="FunFam" id="1.10.10.10:FF:000018">
    <property type="entry name" value="DNA-binding response regulator ResD"/>
    <property type="match status" value="1"/>
</dbReference>
<dbReference type="InterPro" id="IPR001789">
    <property type="entry name" value="Sig_transdc_resp-reg_receiver"/>
</dbReference>
<evidence type="ECO:0000259" key="8">
    <source>
        <dbReference type="PROSITE" id="PS50110"/>
    </source>
</evidence>
<dbReference type="Gene3D" id="3.40.50.2300">
    <property type="match status" value="1"/>
</dbReference>
<organism evidence="10 11">
    <name type="scientific">Egicoccus halophilus</name>
    <dbReference type="NCBI Taxonomy" id="1670830"/>
    <lineage>
        <taxon>Bacteria</taxon>
        <taxon>Bacillati</taxon>
        <taxon>Actinomycetota</taxon>
        <taxon>Nitriliruptoria</taxon>
        <taxon>Egicoccales</taxon>
        <taxon>Egicoccaceae</taxon>
        <taxon>Egicoccus</taxon>
    </lineage>
</organism>
<evidence type="ECO:0000256" key="7">
    <source>
        <dbReference type="PROSITE-ProRule" id="PRU01091"/>
    </source>
</evidence>
<evidence type="ECO:0000256" key="1">
    <source>
        <dbReference type="ARBA" id="ARBA00022553"/>
    </source>
</evidence>
<dbReference type="PANTHER" id="PTHR48111:SF22">
    <property type="entry name" value="REGULATOR OF RPOS"/>
    <property type="match status" value="1"/>
</dbReference>
<dbReference type="Pfam" id="PF00072">
    <property type="entry name" value="Response_reg"/>
    <property type="match status" value="1"/>
</dbReference>
<evidence type="ECO:0000259" key="9">
    <source>
        <dbReference type="PROSITE" id="PS51755"/>
    </source>
</evidence>
<proteinExistence type="predicted"/>
<sequence>MPTSTPRLLVVEDDDAIREVVSTTLRLEGYAVEALADGLTAHQAARAFRPDLAILDVRLPNGPSGLSVARLLREGSDLPILFLTAADSVDDRLAGFDAGGDDYLVKPFVMAELLARVNALLRRSGRLVSQTWQVGDLVVDEERRSVHRAGAAVALTTKEFDLLVALARHPDRVLSKVQLLASLWGFDAVDGNLVEVHVSSLRRKLEQHGPRVIQTVRGAGYRLRVPE</sequence>
<feature type="DNA-binding region" description="OmpR/PhoB-type" evidence="7">
    <location>
        <begin position="129"/>
        <end position="225"/>
    </location>
</feature>
<dbReference type="GO" id="GO:0000156">
    <property type="term" value="F:phosphorelay response regulator activity"/>
    <property type="evidence" value="ECO:0007669"/>
    <property type="project" value="TreeGrafter"/>
</dbReference>
<dbReference type="Gene3D" id="1.10.10.10">
    <property type="entry name" value="Winged helix-like DNA-binding domain superfamily/Winged helix DNA-binding domain"/>
    <property type="match status" value="1"/>
</dbReference>
<evidence type="ECO:0000256" key="6">
    <source>
        <dbReference type="PROSITE-ProRule" id="PRU00169"/>
    </source>
</evidence>
<dbReference type="RefSeq" id="WP_130648685.1">
    <property type="nucleotide sequence ID" value="NZ_BMHA01000005.1"/>
</dbReference>
<evidence type="ECO:0000256" key="5">
    <source>
        <dbReference type="ARBA" id="ARBA00023163"/>
    </source>
</evidence>
<dbReference type="EMBL" id="BMHA01000005">
    <property type="protein sequence ID" value="GGI06101.1"/>
    <property type="molecule type" value="Genomic_DNA"/>
</dbReference>
<keyword evidence="11" id="KW-1185">Reference proteome</keyword>
<dbReference type="PROSITE" id="PS51755">
    <property type="entry name" value="OMPR_PHOB"/>
    <property type="match status" value="1"/>
</dbReference>
<dbReference type="PANTHER" id="PTHR48111">
    <property type="entry name" value="REGULATOR OF RPOS"/>
    <property type="match status" value="1"/>
</dbReference>
<protein>
    <submittedName>
        <fullName evidence="10">DNA-binding response regulator</fullName>
    </submittedName>
</protein>
<name>A0A8J3EXN5_9ACTN</name>
<dbReference type="Pfam" id="PF00486">
    <property type="entry name" value="Trans_reg_C"/>
    <property type="match status" value="1"/>
</dbReference>
<keyword evidence="5" id="KW-0804">Transcription</keyword>
<dbReference type="GO" id="GO:0006355">
    <property type="term" value="P:regulation of DNA-templated transcription"/>
    <property type="evidence" value="ECO:0007669"/>
    <property type="project" value="InterPro"/>
</dbReference>